<feature type="compositionally biased region" description="Polar residues" evidence="5">
    <location>
        <begin position="268"/>
        <end position="277"/>
    </location>
</feature>
<dbReference type="InterPro" id="IPR004274">
    <property type="entry name" value="FCP1_dom"/>
</dbReference>
<dbReference type="OrthoDB" id="277011at2759"/>
<keyword evidence="8" id="KW-1185">Reference proteome</keyword>
<feature type="compositionally biased region" description="Polar residues" evidence="5">
    <location>
        <begin position="189"/>
        <end position="206"/>
    </location>
</feature>
<organism evidence="7 8">
    <name type="scientific">Coemansia pectinata</name>
    <dbReference type="NCBI Taxonomy" id="1052879"/>
    <lineage>
        <taxon>Eukaryota</taxon>
        <taxon>Fungi</taxon>
        <taxon>Fungi incertae sedis</taxon>
        <taxon>Zoopagomycota</taxon>
        <taxon>Kickxellomycotina</taxon>
        <taxon>Kickxellomycetes</taxon>
        <taxon>Kickxellales</taxon>
        <taxon>Kickxellaceae</taxon>
        <taxon>Coemansia</taxon>
    </lineage>
</organism>
<feature type="region of interest" description="Disordered" evidence="5">
    <location>
        <begin position="1"/>
        <end position="112"/>
    </location>
</feature>
<dbReference type="AlphaFoldDB" id="A0A9W8GWI2"/>
<feature type="compositionally biased region" description="Basic and acidic residues" evidence="5">
    <location>
        <begin position="81"/>
        <end position="90"/>
    </location>
</feature>
<dbReference type="InterPro" id="IPR011948">
    <property type="entry name" value="Dullard_phosphatase"/>
</dbReference>
<proteinExistence type="inferred from homology"/>
<evidence type="ECO:0000256" key="1">
    <source>
        <dbReference type="ARBA" id="ARBA00022801"/>
    </source>
</evidence>
<dbReference type="Proteomes" id="UP001140011">
    <property type="component" value="Unassembled WGS sequence"/>
</dbReference>
<dbReference type="EMBL" id="JANBUH010000319">
    <property type="protein sequence ID" value="KAJ2752121.1"/>
    <property type="molecule type" value="Genomic_DNA"/>
</dbReference>
<evidence type="ECO:0000259" key="6">
    <source>
        <dbReference type="PROSITE" id="PS50969"/>
    </source>
</evidence>
<dbReference type="Gene3D" id="3.40.50.1000">
    <property type="entry name" value="HAD superfamily/HAD-like"/>
    <property type="match status" value="1"/>
</dbReference>
<evidence type="ECO:0000256" key="4">
    <source>
        <dbReference type="ARBA" id="ARBA00038355"/>
    </source>
</evidence>
<evidence type="ECO:0000256" key="2">
    <source>
        <dbReference type="ARBA" id="ARBA00022912"/>
    </source>
</evidence>
<evidence type="ECO:0000313" key="8">
    <source>
        <dbReference type="Proteomes" id="UP001140011"/>
    </source>
</evidence>
<dbReference type="PANTHER" id="PTHR12210">
    <property type="entry name" value="DULLARD PROTEIN PHOSPHATASE"/>
    <property type="match status" value="1"/>
</dbReference>
<dbReference type="GO" id="GO:0005634">
    <property type="term" value="C:nucleus"/>
    <property type="evidence" value="ECO:0007669"/>
    <property type="project" value="UniProtKB-ARBA"/>
</dbReference>
<evidence type="ECO:0000256" key="3">
    <source>
        <dbReference type="ARBA" id="ARBA00037324"/>
    </source>
</evidence>
<feature type="compositionally biased region" description="Polar residues" evidence="5">
    <location>
        <begin position="381"/>
        <end position="401"/>
    </location>
</feature>
<dbReference type="Pfam" id="PF03031">
    <property type="entry name" value="NIF"/>
    <property type="match status" value="1"/>
</dbReference>
<reference evidence="7" key="1">
    <citation type="submission" date="2022-07" db="EMBL/GenBank/DDBJ databases">
        <title>Phylogenomic reconstructions and comparative analyses of Kickxellomycotina fungi.</title>
        <authorList>
            <person name="Reynolds N.K."/>
            <person name="Stajich J.E."/>
            <person name="Barry K."/>
            <person name="Grigoriev I.V."/>
            <person name="Crous P."/>
            <person name="Smith M.E."/>
        </authorList>
    </citation>
    <scope>NUCLEOTIDE SEQUENCE</scope>
    <source>
        <strain evidence="7">BCRC 34297</strain>
    </source>
</reference>
<dbReference type="InterPro" id="IPR023214">
    <property type="entry name" value="HAD_sf"/>
</dbReference>
<dbReference type="SMART" id="SM00577">
    <property type="entry name" value="CPDc"/>
    <property type="match status" value="1"/>
</dbReference>
<feature type="domain" description="FCP1 homology" evidence="6">
    <location>
        <begin position="625"/>
        <end position="784"/>
    </location>
</feature>
<gene>
    <name evidence="7" type="ORF">GGI19_004034</name>
</gene>
<accession>A0A9W8GWI2</accession>
<comment type="similarity">
    <text evidence="4">Belongs to the CTDSPL2 family.</text>
</comment>
<dbReference type="InterPro" id="IPR036412">
    <property type="entry name" value="HAD-like_sf"/>
</dbReference>
<keyword evidence="2" id="KW-0904">Protein phosphatase</keyword>
<dbReference type="InterPro" id="IPR050365">
    <property type="entry name" value="TIM50"/>
</dbReference>
<dbReference type="CDD" id="cd07521">
    <property type="entry name" value="HAD_FCP1-like"/>
    <property type="match status" value="1"/>
</dbReference>
<keyword evidence="1" id="KW-0378">Hydrolase</keyword>
<feature type="compositionally biased region" description="Basic and acidic residues" evidence="5">
    <location>
        <begin position="51"/>
        <end position="69"/>
    </location>
</feature>
<dbReference type="NCBIfam" id="TIGR02251">
    <property type="entry name" value="HIF-SF_euk"/>
    <property type="match status" value="1"/>
</dbReference>
<feature type="region of interest" description="Disordered" evidence="5">
    <location>
        <begin position="381"/>
        <end position="411"/>
    </location>
</feature>
<comment type="caution">
    <text evidence="7">The sequence shown here is derived from an EMBL/GenBank/DDBJ whole genome shotgun (WGS) entry which is preliminary data.</text>
</comment>
<sequence>MSTVARPRSGPKRQAAAVVDGSKPRSKVSTPLVPIPASAKKSVGVRQGNGRADKPDTHHHIESAGDPPRRSRRNAGMPVEDDIKSSDVGHHNKVSTLARPHSQSVSPIGPQPAVKAAQAAAAARLRPKTTAAAQAGASVVKGAVRQRIAALESTKSPNSLVPPPAVSNNNRRLIAQPAVKANGIAKVPVSSTPKHLPSSHSSTAVGSQPEKAQTPPAPVVGNAGFIMSSPKRKAKGPPIEQLYVEPSTPENGPATKRRKSVSDDESPASRTPNNTSVAVPGFHSPLLKRKRPALDANADSSDESSSASSPSAKRIAKPASQQSRWARRFAQDTAAESSEPESTGNTASQRADDSLSSPLKSILSPVLDLFRRVSGITQDSLGLQRQDSISSNASETSNAKGSSLIDVPRSSHPLSNGTADVFVCAMPGALDLAACAPPAGSAEANSLTAPPMNPTTIGVAAAATVPSYLANGVSATTGCMQLYLPESNEIGGSVDSCSASPVTAGYPETPSKENIPMYSEYDFNAANDEITAISSVALASIPPAVSLLRAPEMAAGVQTTLQQESDLDLSQISSLADSDIDAQYEQYLQYEDDEDEFNPYLFMADLPPIPKEHTLRPYALPRKTRSSPPITLVLDLDETLVHCALTAVENPDLVFPVEYNGFNYDVYCRLRPGYREFLQKASELFEVVVFTASQQVYADRLLNLIDPERRYIRHRLFRDSCVYVNTNYVKDLGILGRDESKMVLVDNCPQAFAYQQSNGIPIESWYEDKGDRELTHLMGFLETLVGDDDVRPKVEAHFKTKEKVAEAKKRFQFKLGAPYSGPIYVHGTKN</sequence>
<protein>
    <recommendedName>
        <fullName evidence="6">FCP1 homology domain-containing protein</fullName>
    </recommendedName>
</protein>
<dbReference type="PROSITE" id="PS50969">
    <property type="entry name" value="FCP1"/>
    <property type="match status" value="1"/>
</dbReference>
<feature type="compositionally biased region" description="Polar residues" evidence="5">
    <location>
        <begin position="334"/>
        <end position="349"/>
    </location>
</feature>
<dbReference type="GO" id="GO:0004721">
    <property type="term" value="F:phosphoprotein phosphatase activity"/>
    <property type="evidence" value="ECO:0007669"/>
    <property type="project" value="UniProtKB-KW"/>
</dbReference>
<feature type="compositionally biased region" description="Low complexity" evidence="5">
    <location>
        <begin position="294"/>
        <end position="320"/>
    </location>
</feature>
<dbReference type="FunFam" id="3.40.50.1000:FF:000015">
    <property type="entry name" value="CTD small phosphatase-like protein 2"/>
    <property type="match status" value="1"/>
</dbReference>
<evidence type="ECO:0000313" key="7">
    <source>
        <dbReference type="EMBL" id="KAJ2752121.1"/>
    </source>
</evidence>
<dbReference type="SUPFAM" id="SSF56784">
    <property type="entry name" value="HAD-like"/>
    <property type="match status" value="1"/>
</dbReference>
<name>A0A9W8GWI2_9FUNG</name>
<feature type="region of interest" description="Disordered" evidence="5">
    <location>
        <begin position="185"/>
        <end position="356"/>
    </location>
</feature>
<comment type="function">
    <text evidence="3">Probable phosphatase.</text>
</comment>
<evidence type="ECO:0000256" key="5">
    <source>
        <dbReference type="SAM" id="MobiDB-lite"/>
    </source>
</evidence>